<name>W4LDG4_9BACT</name>
<reference evidence="1 2" key="1">
    <citation type="journal article" date="2014" name="Nature">
        <title>An environmental bacterial taxon with a large and distinct metabolic repertoire.</title>
        <authorList>
            <person name="Wilson M.C."/>
            <person name="Mori T."/>
            <person name="Ruckert C."/>
            <person name="Uria A.R."/>
            <person name="Helf M.J."/>
            <person name="Takada K."/>
            <person name="Gernert C."/>
            <person name="Steffens U.A."/>
            <person name="Heycke N."/>
            <person name="Schmitt S."/>
            <person name="Rinke C."/>
            <person name="Helfrich E.J."/>
            <person name="Brachmann A.O."/>
            <person name="Gurgui C."/>
            <person name="Wakimoto T."/>
            <person name="Kracht M."/>
            <person name="Crusemann M."/>
            <person name="Hentschel U."/>
            <person name="Abe I."/>
            <person name="Matsunaga S."/>
            <person name="Kalinowski J."/>
            <person name="Takeyama H."/>
            <person name="Piel J."/>
        </authorList>
    </citation>
    <scope>NUCLEOTIDE SEQUENCE [LARGE SCALE GENOMIC DNA]</scope>
    <source>
        <strain evidence="2">TSY2</strain>
    </source>
</reference>
<protein>
    <submittedName>
        <fullName evidence="1">Uncharacterized protein</fullName>
    </submittedName>
</protein>
<organism evidence="1 2">
    <name type="scientific">Candidatus Entotheonella gemina</name>
    <dbReference type="NCBI Taxonomy" id="1429439"/>
    <lineage>
        <taxon>Bacteria</taxon>
        <taxon>Pseudomonadati</taxon>
        <taxon>Nitrospinota/Tectimicrobiota group</taxon>
        <taxon>Candidatus Tectimicrobiota</taxon>
        <taxon>Candidatus Entotheonellia</taxon>
        <taxon>Candidatus Entotheonellales</taxon>
        <taxon>Candidatus Entotheonellaceae</taxon>
        <taxon>Candidatus Entotheonella</taxon>
    </lineage>
</organism>
<dbReference type="EMBL" id="AZHX01002247">
    <property type="protein sequence ID" value="ETW95979.1"/>
    <property type="molecule type" value="Genomic_DNA"/>
</dbReference>
<dbReference type="HOGENOM" id="CLU_3096852_0_0_7"/>
<accession>W4LDG4</accession>
<evidence type="ECO:0000313" key="2">
    <source>
        <dbReference type="Proteomes" id="UP000019140"/>
    </source>
</evidence>
<dbReference type="Proteomes" id="UP000019140">
    <property type="component" value="Unassembled WGS sequence"/>
</dbReference>
<dbReference type="AlphaFoldDB" id="W4LDG4"/>
<sequence length="51" mass="5480">MERRLADARKAGIDDIDLDCAVDVIAAVDAGILQSLNIRSKAQLKRQGNDG</sequence>
<comment type="caution">
    <text evidence="1">The sequence shown here is derived from an EMBL/GenBank/DDBJ whole genome shotgun (WGS) entry which is preliminary data.</text>
</comment>
<gene>
    <name evidence="1" type="ORF">ETSY2_47295</name>
</gene>
<keyword evidence="2" id="KW-1185">Reference proteome</keyword>
<evidence type="ECO:0000313" key="1">
    <source>
        <dbReference type="EMBL" id="ETW95979.1"/>
    </source>
</evidence>
<proteinExistence type="predicted"/>